<feature type="compositionally biased region" description="Basic and acidic residues" evidence="1">
    <location>
        <begin position="12"/>
        <end position="26"/>
    </location>
</feature>
<dbReference type="eggNOG" id="ENOG502RCV6">
    <property type="taxonomic scope" value="Eukaryota"/>
</dbReference>
<dbReference type="EMBL" id="AGNL01003147">
    <property type="protein sequence ID" value="EJK75066.1"/>
    <property type="molecule type" value="Genomic_DNA"/>
</dbReference>
<name>K0TL75_THAOC</name>
<feature type="region of interest" description="Disordered" evidence="1">
    <location>
        <begin position="1"/>
        <end position="34"/>
    </location>
</feature>
<feature type="compositionally biased region" description="Basic residues" evidence="1">
    <location>
        <begin position="1"/>
        <end position="11"/>
    </location>
</feature>
<dbReference type="Proteomes" id="UP000266841">
    <property type="component" value="Unassembled WGS sequence"/>
</dbReference>
<organism evidence="2 3">
    <name type="scientific">Thalassiosira oceanica</name>
    <name type="common">Marine diatom</name>
    <dbReference type="NCBI Taxonomy" id="159749"/>
    <lineage>
        <taxon>Eukaryota</taxon>
        <taxon>Sar</taxon>
        <taxon>Stramenopiles</taxon>
        <taxon>Ochrophyta</taxon>
        <taxon>Bacillariophyta</taxon>
        <taxon>Coscinodiscophyceae</taxon>
        <taxon>Thalassiosirophycidae</taxon>
        <taxon>Thalassiosirales</taxon>
        <taxon>Thalassiosiraceae</taxon>
        <taxon>Thalassiosira</taxon>
    </lineage>
</organism>
<evidence type="ECO:0000313" key="3">
    <source>
        <dbReference type="Proteomes" id="UP000266841"/>
    </source>
</evidence>
<evidence type="ECO:0000256" key="1">
    <source>
        <dbReference type="SAM" id="MobiDB-lite"/>
    </source>
</evidence>
<protein>
    <recommendedName>
        <fullName evidence="4">HNH domain-containing protein</fullName>
    </recommendedName>
</protein>
<proteinExistence type="predicted"/>
<evidence type="ECO:0000313" key="2">
    <source>
        <dbReference type="EMBL" id="EJK75066.1"/>
    </source>
</evidence>
<sequence>MGGKGNRRNRLRIVDREMPGENDPRRQPPSSTFDRFVQSISSKLEEQHRDRSADEISAISEAVAEGSLGGVTEVWRELGHLACHADMRDGESALVSSTEESIEEIGNGDEGEFIREGECELCERDVKLTRHHLIPKTCWPKMKKRLHLASPVLQSLHAMKGGKETGGAMLQRQLLQKIMGQDFSPEELPSTITNESVRAYLSQVCLSCRQCHSAVHRVHPEWELAMHYHTMDRLLTSPEVLKFAKWASKQKKQGKSRIK</sequence>
<gene>
    <name evidence="2" type="ORF">THAOC_03226</name>
</gene>
<dbReference type="OrthoDB" id="4850648at2759"/>
<dbReference type="PANTHER" id="PTHR37827">
    <property type="entry name" value="TUDOR DOMAIN-CONTAINING PROTEIN"/>
    <property type="match status" value="1"/>
</dbReference>
<dbReference type="PANTHER" id="PTHR37827:SF1">
    <property type="entry name" value="HNH DOMAIN-CONTAINING PROTEIN"/>
    <property type="match status" value="1"/>
</dbReference>
<comment type="caution">
    <text evidence="2">The sequence shown here is derived from an EMBL/GenBank/DDBJ whole genome shotgun (WGS) entry which is preliminary data.</text>
</comment>
<evidence type="ECO:0008006" key="4">
    <source>
        <dbReference type="Google" id="ProtNLM"/>
    </source>
</evidence>
<dbReference type="AlphaFoldDB" id="K0TL75"/>
<keyword evidence="3" id="KW-1185">Reference proteome</keyword>
<accession>K0TL75</accession>
<reference evidence="2 3" key="1">
    <citation type="journal article" date="2012" name="Genome Biol.">
        <title>Genome and low-iron response of an oceanic diatom adapted to chronic iron limitation.</title>
        <authorList>
            <person name="Lommer M."/>
            <person name="Specht M."/>
            <person name="Roy A.S."/>
            <person name="Kraemer L."/>
            <person name="Andreson R."/>
            <person name="Gutowska M.A."/>
            <person name="Wolf J."/>
            <person name="Bergner S.V."/>
            <person name="Schilhabel M.B."/>
            <person name="Klostermeier U.C."/>
            <person name="Beiko R.G."/>
            <person name="Rosenstiel P."/>
            <person name="Hippler M."/>
            <person name="Laroche J."/>
        </authorList>
    </citation>
    <scope>NUCLEOTIDE SEQUENCE [LARGE SCALE GENOMIC DNA]</scope>
    <source>
        <strain evidence="2 3">CCMP1005</strain>
    </source>
</reference>